<organism evidence="1 2">
    <name type="scientific">Arthrobacter deserti</name>
    <dbReference type="NCBI Taxonomy" id="1742687"/>
    <lineage>
        <taxon>Bacteria</taxon>
        <taxon>Bacillati</taxon>
        <taxon>Actinomycetota</taxon>
        <taxon>Actinomycetes</taxon>
        <taxon>Micrococcales</taxon>
        <taxon>Micrococcaceae</taxon>
        <taxon>Arthrobacter</taxon>
    </lineage>
</organism>
<evidence type="ECO:0000313" key="1">
    <source>
        <dbReference type="EMBL" id="NKX49129.1"/>
    </source>
</evidence>
<reference evidence="1 2" key="1">
    <citation type="submission" date="2020-04" db="EMBL/GenBank/DDBJ databases">
        <authorList>
            <person name="Liu S."/>
        </authorList>
    </citation>
    <scope>NUCLEOTIDE SEQUENCE [LARGE SCALE GENOMIC DNA]</scope>
    <source>
        <strain evidence="1 2">CGMCC 1.15091</strain>
    </source>
</reference>
<feature type="non-terminal residue" evidence="1">
    <location>
        <position position="1"/>
    </location>
</feature>
<name>A0ABX1JL73_9MICC</name>
<accession>A0ABX1JL73</accession>
<evidence type="ECO:0000313" key="2">
    <source>
        <dbReference type="Proteomes" id="UP000523795"/>
    </source>
</evidence>
<comment type="caution">
    <text evidence="1">The sequence shown here is derived from an EMBL/GenBank/DDBJ whole genome shotgun (WGS) entry which is preliminary data.</text>
</comment>
<protein>
    <submittedName>
        <fullName evidence="1">DUF695 domain-containing protein</fullName>
    </submittedName>
</protein>
<sequence>VRQPSEFFEDLTLGLGGQEFDSVDFRVGLMVNRYSVDVAVYHPRLKDLPAAERMGPVRFMLDHAIGQRDVGAWIGVIEPVLHELPNGIPLAMLRSVVAQLRARAFDARGEPTWQELNGVAADGLPILASVQVPLVPAFWPELDQHVVLSLPYELPRQCPPELAGLPGPQAQRMLADVQEQLAEDTAGEGRLVATETTGGRRTLHFYVDSTGSAAWRLEAAAAGWPYGQAGFGAELDPRWSSISHLRIR</sequence>
<proteinExistence type="predicted"/>
<dbReference type="EMBL" id="JAAZSR010000004">
    <property type="protein sequence ID" value="NKX49129.1"/>
    <property type="molecule type" value="Genomic_DNA"/>
</dbReference>
<gene>
    <name evidence="1" type="ORF">HER39_00720</name>
</gene>
<dbReference type="Proteomes" id="UP000523795">
    <property type="component" value="Unassembled WGS sequence"/>
</dbReference>
<keyword evidence="2" id="KW-1185">Reference proteome</keyword>